<dbReference type="GeneID" id="36592179"/>
<dbReference type="EMBL" id="KZ613848">
    <property type="protein sequence ID" value="PMD56437.1"/>
    <property type="molecule type" value="Genomic_DNA"/>
</dbReference>
<gene>
    <name evidence="1" type="ORF">K444DRAFT_63728</name>
</gene>
<dbReference type="Proteomes" id="UP000235371">
    <property type="component" value="Unassembled WGS sequence"/>
</dbReference>
<sequence>MLLPVHQVGLSFTTIPGHSICTSTSQTIQISTSTAILGRSADVPLLGFMKRFMPTEALFLFSLPLLLIFISHSPTTWPTGLHKCAIGGGEGLFTIVESSNNIARFRLCSCHIPDPRIILPIAIGAEQHDLLPDPFSVCCAPRGSSKRRSQDGLIRPVTECRVQESLPLSGKTEHTTGSSIMFRQSRLHLEGSDAGSQSLTTSSGVHSTNATEQSEATISWIFCAACSG</sequence>
<reference evidence="1 2" key="1">
    <citation type="submission" date="2016-04" db="EMBL/GenBank/DDBJ databases">
        <title>A degradative enzymes factory behind the ericoid mycorrhizal symbiosis.</title>
        <authorList>
            <consortium name="DOE Joint Genome Institute"/>
            <person name="Martino E."/>
            <person name="Morin E."/>
            <person name="Grelet G."/>
            <person name="Kuo A."/>
            <person name="Kohler A."/>
            <person name="Daghino S."/>
            <person name="Barry K."/>
            <person name="Choi C."/>
            <person name="Cichocki N."/>
            <person name="Clum A."/>
            <person name="Copeland A."/>
            <person name="Hainaut M."/>
            <person name="Haridas S."/>
            <person name="Labutti K."/>
            <person name="Lindquist E."/>
            <person name="Lipzen A."/>
            <person name="Khouja H.-R."/>
            <person name="Murat C."/>
            <person name="Ohm R."/>
            <person name="Olson A."/>
            <person name="Spatafora J."/>
            <person name="Veneault-Fourrey C."/>
            <person name="Henrissat B."/>
            <person name="Grigoriev I."/>
            <person name="Martin F."/>
            <person name="Perotto S."/>
        </authorList>
    </citation>
    <scope>NUCLEOTIDE SEQUENCE [LARGE SCALE GENOMIC DNA]</scope>
    <source>
        <strain evidence="1 2">E</strain>
    </source>
</reference>
<evidence type="ECO:0000313" key="1">
    <source>
        <dbReference type="EMBL" id="PMD56437.1"/>
    </source>
</evidence>
<dbReference type="RefSeq" id="XP_024733341.1">
    <property type="nucleotide sequence ID" value="XM_024884102.1"/>
</dbReference>
<dbReference type="InParanoid" id="A0A2J6T096"/>
<evidence type="ECO:0000313" key="2">
    <source>
        <dbReference type="Proteomes" id="UP000235371"/>
    </source>
</evidence>
<protein>
    <submittedName>
        <fullName evidence="1">Uncharacterized protein</fullName>
    </submittedName>
</protein>
<keyword evidence="2" id="KW-1185">Reference proteome</keyword>
<organism evidence="1 2">
    <name type="scientific">Hyaloscypha bicolor E</name>
    <dbReference type="NCBI Taxonomy" id="1095630"/>
    <lineage>
        <taxon>Eukaryota</taxon>
        <taxon>Fungi</taxon>
        <taxon>Dikarya</taxon>
        <taxon>Ascomycota</taxon>
        <taxon>Pezizomycotina</taxon>
        <taxon>Leotiomycetes</taxon>
        <taxon>Helotiales</taxon>
        <taxon>Hyaloscyphaceae</taxon>
        <taxon>Hyaloscypha</taxon>
        <taxon>Hyaloscypha bicolor</taxon>
    </lineage>
</organism>
<dbReference type="AlphaFoldDB" id="A0A2J6T096"/>
<accession>A0A2J6T096</accession>
<proteinExistence type="predicted"/>
<name>A0A2J6T096_9HELO</name>